<accession>A0A097AW83</accession>
<feature type="signal peptide" evidence="1">
    <location>
        <begin position="1"/>
        <end position="27"/>
    </location>
</feature>
<organism evidence="3">
    <name type="scientific">Vibrio coralliilyticus</name>
    <dbReference type="NCBI Taxonomy" id="190893"/>
    <lineage>
        <taxon>Bacteria</taxon>
        <taxon>Pseudomonadati</taxon>
        <taxon>Pseudomonadota</taxon>
        <taxon>Gammaproteobacteria</taxon>
        <taxon>Vibrionales</taxon>
        <taxon>Vibrionaceae</taxon>
        <taxon>Vibrio</taxon>
    </lineage>
</organism>
<protein>
    <recommendedName>
        <fullName evidence="7">DUF2946 domain-containing protein</fullName>
    </recommendedName>
</protein>
<gene>
    <name evidence="4" type="ORF">F0238_20565</name>
    <name evidence="2" type="ORF">IX92_23260</name>
    <name evidence="3" type="ORF">TW71_05515</name>
</gene>
<dbReference type="eggNOG" id="ENOG5031NFZ">
    <property type="taxonomic scope" value="Bacteria"/>
</dbReference>
<dbReference type="KEGG" id="vct:JV59_16290"/>
<evidence type="ECO:0000313" key="4">
    <source>
        <dbReference type="EMBL" id="NOJ25119.1"/>
    </source>
</evidence>
<dbReference type="EMBL" id="VTXP01000014">
    <property type="protein sequence ID" value="NOJ25119.1"/>
    <property type="molecule type" value="Genomic_DNA"/>
</dbReference>
<evidence type="ECO:0000313" key="2">
    <source>
        <dbReference type="EMBL" id="AIW21893.1"/>
    </source>
</evidence>
<dbReference type="Proteomes" id="UP000576645">
    <property type="component" value="Unassembled WGS sequence"/>
</dbReference>
<sequence length="125" mass="13693">MGFPSIRKYWILFISMSAMLVSSFATSETLMTFEMLSDSGSKQAHCGMAMNMSPALTDSSIPSDHCETSEEMVHNCCSVMCATVFAPIPRIDKPLLISTQLALIHSDVQGQVITRLSSLYRPPIA</sequence>
<dbReference type="RefSeq" id="WP_019275422.1">
    <property type="nucleotide sequence ID" value="NZ_CM004383.1"/>
</dbReference>
<evidence type="ECO:0008006" key="7">
    <source>
        <dbReference type="Google" id="ProtNLM"/>
    </source>
</evidence>
<dbReference type="KEGG" id="vcy:IX92_23260"/>
<reference evidence="4 6" key="3">
    <citation type="submission" date="2019-09" db="EMBL/GenBank/DDBJ databases">
        <title>Draft genome sequencing and comparative genomics of hatchery-associated Vibrios.</title>
        <authorList>
            <person name="Kehlet-Delgado H."/>
            <person name="Mueller R.S."/>
        </authorList>
    </citation>
    <scope>NUCLEOTIDE SEQUENCE [LARGE SCALE GENOMIC DNA]</scope>
    <source>
        <strain evidence="4 6">09-121-3</strain>
    </source>
</reference>
<proteinExistence type="predicted"/>
<keyword evidence="5" id="KW-1185">Reference proteome</keyword>
<dbReference type="STRING" id="190893.BA953_19465"/>
<dbReference type="OrthoDB" id="5897364at2"/>
<evidence type="ECO:0000313" key="5">
    <source>
        <dbReference type="Proteomes" id="UP000030081"/>
    </source>
</evidence>
<keyword evidence="1" id="KW-0732">Signal</keyword>
<reference evidence="3" key="2">
    <citation type="journal article" date="2015" name="BMC Genomics">
        <title>Genome mining reveals unlocked bioactive potential of marine Gram-negative bacteria.</title>
        <authorList>
            <person name="Machado H."/>
            <person name="Sonnenschein E.C."/>
            <person name="Melchiorsen J."/>
            <person name="Gram L."/>
        </authorList>
    </citation>
    <scope>NUCLEOTIDE SEQUENCE</scope>
    <source>
        <strain evidence="3">S2052</strain>
    </source>
</reference>
<dbReference type="AlphaFoldDB" id="A0A097AW83"/>
<dbReference type="EMBL" id="CP009618">
    <property type="protein sequence ID" value="AIW21893.1"/>
    <property type="molecule type" value="Genomic_DNA"/>
</dbReference>
<dbReference type="Proteomes" id="UP000030081">
    <property type="component" value="Chromosome 2"/>
</dbReference>
<name>A0A097AW83_9VIBR</name>
<reference evidence="2 5" key="1">
    <citation type="submission" date="2014-10" db="EMBL/GenBank/DDBJ databases">
        <title>The Complete Genome Sequence for the Shellfish Pathogen Vibrio coralliilyticus RE98 Isolated from a Shellfish Hatchery.</title>
        <authorList>
            <person name="Richards G.P."/>
            <person name="Bono J.L."/>
            <person name="Watson M.A."/>
            <person name="Needleman D.S."/>
        </authorList>
    </citation>
    <scope>NUCLEOTIDE SEQUENCE [LARGE SCALE GENOMIC DNA]</scope>
    <source>
        <strain evidence="2 5">RE98</strain>
    </source>
</reference>
<evidence type="ECO:0000256" key="1">
    <source>
        <dbReference type="SAM" id="SignalP"/>
    </source>
</evidence>
<evidence type="ECO:0000313" key="6">
    <source>
        <dbReference type="Proteomes" id="UP000576645"/>
    </source>
</evidence>
<feature type="chain" id="PRO_5011342964" description="DUF2946 domain-containing protein" evidence="1">
    <location>
        <begin position="28"/>
        <end position="125"/>
    </location>
</feature>
<evidence type="ECO:0000313" key="3">
    <source>
        <dbReference type="EMBL" id="KJY76796.1"/>
    </source>
</evidence>
<dbReference type="EMBL" id="JXXR01000003">
    <property type="protein sequence ID" value="KJY76796.1"/>
    <property type="molecule type" value="Genomic_DNA"/>
</dbReference>